<keyword evidence="9 16" id="KW-0418">Kinase</keyword>
<evidence type="ECO:0000256" key="5">
    <source>
        <dbReference type="ARBA" id="ARBA00022553"/>
    </source>
</evidence>
<dbReference type="InterPro" id="IPR050351">
    <property type="entry name" value="BphY/WalK/GraS-like"/>
</dbReference>
<evidence type="ECO:0000256" key="2">
    <source>
        <dbReference type="ARBA" id="ARBA00004651"/>
    </source>
</evidence>
<keyword evidence="11 14" id="KW-1133">Transmembrane helix</keyword>
<sequence length="354" mass="40417">MTLTAFLKDRLVYIMTFLFLAGFAILLFVLENYRYPGLIESGTMVYIAVFAVFLLIIWLAADYVRQRHFYRQLQEATERAGERDGAAIVNNGVTHEQKLVVALLQEQNAAFLNELNQYKRQQELRNHFVLQWVHYMKTPVSVIDMQMQEVLRELPLGEEAQREAAQSIQEEAERMTRGLEQMLHTARLDKFALDLHIRRRPLHEILRSAVNSHKRLCIKHSIFPRIDGEAWVESDEKWITFVLNQLIGNSIKYSKTKPGSKNLQFRIKEQNGGAVTLEVEDEGIGILPHDLPRIFDPFFTGENGRSSGESTGMGLYLAKEVCSRLGHSLTAESVPGKGAVFTLTFKPGGIHVME</sequence>
<protein>
    <recommendedName>
        <fullName evidence="3">histidine kinase</fullName>
        <ecNumber evidence="3">2.7.13.3</ecNumber>
    </recommendedName>
</protein>
<keyword evidence="10" id="KW-0067">ATP-binding</keyword>
<dbReference type="SUPFAM" id="SSF55874">
    <property type="entry name" value="ATPase domain of HSP90 chaperone/DNA topoisomerase II/histidine kinase"/>
    <property type="match status" value="1"/>
</dbReference>
<keyword evidence="17" id="KW-1185">Reference proteome</keyword>
<evidence type="ECO:0000256" key="7">
    <source>
        <dbReference type="ARBA" id="ARBA00022692"/>
    </source>
</evidence>
<evidence type="ECO:0000256" key="6">
    <source>
        <dbReference type="ARBA" id="ARBA00022679"/>
    </source>
</evidence>
<dbReference type="InterPro" id="IPR036890">
    <property type="entry name" value="HATPase_C_sf"/>
</dbReference>
<evidence type="ECO:0000256" key="8">
    <source>
        <dbReference type="ARBA" id="ARBA00022741"/>
    </source>
</evidence>
<organism evidence="16 17">
    <name type="scientific">Paenibacillus oryzae</name>
    <dbReference type="NCBI Taxonomy" id="1844972"/>
    <lineage>
        <taxon>Bacteria</taxon>
        <taxon>Bacillati</taxon>
        <taxon>Bacillota</taxon>
        <taxon>Bacilli</taxon>
        <taxon>Bacillales</taxon>
        <taxon>Paenibacillaceae</taxon>
        <taxon>Paenibacillus</taxon>
    </lineage>
</organism>
<dbReference type="Gene3D" id="1.10.287.130">
    <property type="match status" value="1"/>
</dbReference>
<dbReference type="GO" id="GO:0016036">
    <property type="term" value="P:cellular response to phosphate starvation"/>
    <property type="evidence" value="ECO:0007669"/>
    <property type="project" value="TreeGrafter"/>
</dbReference>
<comment type="subcellular location">
    <subcellularLocation>
        <location evidence="2">Cell membrane</location>
        <topology evidence="2">Multi-pass membrane protein</topology>
    </subcellularLocation>
</comment>
<evidence type="ECO:0000256" key="11">
    <source>
        <dbReference type="ARBA" id="ARBA00022989"/>
    </source>
</evidence>
<dbReference type="EMBL" id="LYPA01000065">
    <property type="protein sequence ID" value="OBR64513.1"/>
    <property type="molecule type" value="Genomic_DNA"/>
</dbReference>
<feature type="transmembrane region" description="Helical" evidence="14">
    <location>
        <begin position="12"/>
        <end position="30"/>
    </location>
</feature>
<dbReference type="EC" id="2.7.13.3" evidence="3"/>
<dbReference type="Pfam" id="PF02518">
    <property type="entry name" value="HATPase_c"/>
    <property type="match status" value="1"/>
</dbReference>
<proteinExistence type="predicted"/>
<gene>
    <name evidence="16" type="ORF">A7K91_13035</name>
</gene>
<evidence type="ECO:0000313" key="17">
    <source>
        <dbReference type="Proteomes" id="UP000092024"/>
    </source>
</evidence>
<dbReference type="Proteomes" id="UP000092024">
    <property type="component" value="Unassembled WGS sequence"/>
</dbReference>
<dbReference type="GO" id="GO:0004721">
    <property type="term" value="F:phosphoprotein phosphatase activity"/>
    <property type="evidence" value="ECO:0007669"/>
    <property type="project" value="TreeGrafter"/>
</dbReference>
<feature type="domain" description="Histidine kinase" evidence="15">
    <location>
        <begin position="131"/>
        <end position="349"/>
    </location>
</feature>
<evidence type="ECO:0000256" key="9">
    <source>
        <dbReference type="ARBA" id="ARBA00022777"/>
    </source>
</evidence>
<dbReference type="STRING" id="1844972.A7K91_13035"/>
<evidence type="ECO:0000256" key="4">
    <source>
        <dbReference type="ARBA" id="ARBA00022475"/>
    </source>
</evidence>
<keyword evidence="4" id="KW-1003">Cell membrane</keyword>
<dbReference type="Pfam" id="PF00512">
    <property type="entry name" value="HisKA"/>
    <property type="match status" value="1"/>
</dbReference>
<dbReference type="SMART" id="SM00388">
    <property type="entry name" value="HisKA"/>
    <property type="match status" value="1"/>
</dbReference>
<evidence type="ECO:0000256" key="12">
    <source>
        <dbReference type="ARBA" id="ARBA00023012"/>
    </source>
</evidence>
<reference evidence="16 17" key="1">
    <citation type="submission" date="2016-05" db="EMBL/GenBank/DDBJ databases">
        <title>Paenibacillus oryzae. sp. nov., isolated from the rice root.</title>
        <authorList>
            <person name="Zhang J."/>
            <person name="Zhang X."/>
        </authorList>
    </citation>
    <scope>NUCLEOTIDE SEQUENCE [LARGE SCALE GENOMIC DNA]</scope>
    <source>
        <strain evidence="16 17">1DrF-4</strain>
    </source>
</reference>
<keyword evidence="12" id="KW-0902">Two-component regulatory system</keyword>
<dbReference type="SMART" id="SM00387">
    <property type="entry name" value="HATPase_c"/>
    <property type="match status" value="1"/>
</dbReference>
<evidence type="ECO:0000256" key="13">
    <source>
        <dbReference type="ARBA" id="ARBA00023136"/>
    </source>
</evidence>
<keyword evidence="5" id="KW-0597">Phosphoprotein</keyword>
<dbReference type="InterPro" id="IPR003661">
    <property type="entry name" value="HisK_dim/P_dom"/>
</dbReference>
<evidence type="ECO:0000256" key="1">
    <source>
        <dbReference type="ARBA" id="ARBA00000085"/>
    </source>
</evidence>
<dbReference type="InterPro" id="IPR005467">
    <property type="entry name" value="His_kinase_dom"/>
</dbReference>
<dbReference type="CDD" id="cd00082">
    <property type="entry name" value="HisKA"/>
    <property type="match status" value="1"/>
</dbReference>
<dbReference type="PANTHER" id="PTHR45453:SF2">
    <property type="entry name" value="HISTIDINE KINASE"/>
    <property type="match status" value="1"/>
</dbReference>
<evidence type="ECO:0000256" key="10">
    <source>
        <dbReference type="ARBA" id="ARBA00022840"/>
    </source>
</evidence>
<dbReference type="InterPro" id="IPR004358">
    <property type="entry name" value="Sig_transdc_His_kin-like_C"/>
</dbReference>
<dbReference type="Gene3D" id="3.30.565.10">
    <property type="entry name" value="Histidine kinase-like ATPase, C-terminal domain"/>
    <property type="match status" value="1"/>
</dbReference>
<evidence type="ECO:0000259" key="15">
    <source>
        <dbReference type="PROSITE" id="PS50109"/>
    </source>
</evidence>
<dbReference type="PRINTS" id="PR00344">
    <property type="entry name" value="BCTRLSENSOR"/>
</dbReference>
<keyword evidence="7 14" id="KW-0812">Transmembrane</keyword>
<keyword evidence="13 14" id="KW-0472">Membrane</keyword>
<accession>A0A1A5YG00</accession>
<name>A0A1A5YG00_9BACL</name>
<keyword evidence="6" id="KW-0808">Transferase</keyword>
<comment type="caution">
    <text evidence="16">The sequence shown here is derived from an EMBL/GenBank/DDBJ whole genome shotgun (WGS) entry which is preliminary data.</text>
</comment>
<keyword evidence="8" id="KW-0547">Nucleotide-binding</keyword>
<dbReference type="PROSITE" id="PS50109">
    <property type="entry name" value="HIS_KIN"/>
    <property type="match status" value="1"/>
</dbReference>
<dbReference type="InterPro" id="IPR003594">
    <property type="entry name" value="HATPase_dom"/>
</dbReference>
<dbReference type="SUPFAM" id="SSF47384">
    <property type="entry name" value="Homodimeric domain of signal transducing histidine kinase"/>
    <property type="match status" value="1"/>
</dbReference>
<comment type="catalytic activity">
    <reaction evidence="1">
        <text>ATP + protein L-histidine = ADP + protein N-phospho-L-histidine.</text>
        <dbReference type="EC" id="2.7.13.3"/>
    </reaction>
</comment>
<dbReference type="GO" id="GO:0000155">
    <property type="term" value="F:phosphorelay sensor kinase activity"/>
    <property type="evidence" value="ECO:0007669"/>
    <property type="project" value="InterPro"/>
</dbReference>
<dbReference type="InterPro" id="IPR036097">
    <property type="entry name" value="HisK_dim/P_sf"/>
</dbReference>
<dbReference type="GO" id="GO:0005886">
    <property type="term" value="C:plasma membrane"/>
    <property type="evidence" value="ECO:0007669"/>
    <property type="project" value="UniProtKB-SubCell"/>
</dbReference>
<dbReference type="PANTHER" id="PTHR45453">
    <property type="entry name" value="PHOSPHATE REGULON SENSOR PROTEIN PHOR"/>
    <property type="match status" value="1"/>
</dbReference>
<dbReference type="AlphaFoldDB" id="A0A1A5YG00"/>
<evidence type="ECO:0000256" key="3">
    <source>
        <dbReference type="ARBA" id="ARBA00012438"/>
    </source>
</evidence>
<evidence type="ECO:0000313" key="16">
    <source>
        <dbReference type="EMBL" id="OBR64513.1"/>
    </source>
</evidence>
<feature type="transmembrane region" description="Helical" evidence="14">
    <location>
        <begin position="42"/>
        <end position="61"/>
    </location>
</feature>
<evidence type="ECO:0000256" key="14">
    <source>
        <dbReference type="SAM" id="Phobius"/>
    </source>
</evidence>
<dbReference type="GO" id="GO:0005524">
    <property type="term" value="F:ATP binding"/>
    <property type="evidence" value="ECO:0007669"/>
    <property type="project" value="UniProtKB-KW"/>
</dbReference>